<feature type="region of interest" description="Disordered" evidence="1">
    <location>
        <begin position="36"/>
        <end position="84"/>
    </location>
</feature>
<dbReference type="InterPro" id="IPR022603">
    <property type="entry name" value="DUF3152"/>
</dbReference>
<reference evidence="5" key="1">
    <citation type="submission" date="2016-10" db="EMBL/GenBank/DDBJ databases">
        <authorList>
            <person name="Varghese N."/>
            <person name="Submissions S."/>
        </authorList>
    </citation>
    <scope>NUCLEOTIDE SEQUENCE [LARGE SCALE GENOMIC DNA]</scope>
    <source>
        <strain evidence="5">CGMCC 4.7047</strain>
    </source>
</reference>
<evidence type="ECO:0000256" key="2">
    <source>
        <dbReference type="SAM" id="SignalP"/>
    </source>
</evidence>
<dbReference type="Proteomes" id="UP000198873">
    <property type="component" value="Unassembled WGS sequence"/>
</dbReference>
<dbReference type="AlphaFoldDB" id="A0A1I6UFJ4"/>
<feature type="chain" id="PRO_5039726354" description="DUF3152 domain-containing protein" evidence="2">
    <location>
        <begin position="29"/>
        <end position="287"/>
    </location>
</feature>
<feature type="signal peptide" evidence="2">
    <location>
        <begin position="1"/>
        <end position="28"/>
    </location>
</feature>
<evidence type="ECO:0000256" key="1">
    <source>
        <dbReference type="SAM" id="MobiDB-lite"/>
    </source>
</evidence>
<keyword evidence="5" id="KW-1185">Reference proteome</keyword>
<feature type="domain" description="DUF3152" evidence="3">
    <location>
        <begin position="103"/>
        <end position="283"/>
    </location>
</feature>
<dbReference type="RefSeq" id="WP_308277284.1">
    <property type="nucleotide sequence ID" value="NZ_FPAB01000005.1"/>
</dbReference>
<proteinExistence type="predicted"/>
<sequence length="287" mass="30306">MKSSVRRLRIGWFLGASAASAVILLALAGPSAQLLPHDPQGAKNGTGDPTVGVAAPRPGPEGGGSGTGERGADGAAEESGPEEPAGYEELLTTVIDLDPELTGSGELVPVPGSDAAADPDAARVYRYRVDVEKGLPVDPEFFAEVVHRTLNDPRSWGSDGRRGFARISAGTPDFVITLASPGTTAEWCAKVGLDTWEDNVSCDVAYTERVMINAWRFARGSDTFGDDIAGYRHMVINHEVGHRLGHGHHTCTTEGALAPVMMQQTKTLTTPGSDVSCLPNPWPNPER</sequence>
<name>A0A1I6UFJ4_9ACTN</name>
<dbReference type="STRING" id="1176198.SAMN05444716_105530"/>
<dbReference type="EMBL" id="FPAB01000005">
    <property type="protein sequence ID" value="SFT00154.1"/>
    <property type="molecule type" value="Genomic_DNA"/>
</dbReference>
<organism evidence="4 5">
    <name type="scientific">Streptomyces harbinensis</name>
    <dbReference type="NCBI Taxonomy" id="1176198"/>
    <lineage>
        <taxon>Bacteria</taxon>
        <taxon>Bacillati</taxon>
        <taxon>Actinomycetota</taxon>
        <taxon>Actinomycetes</taxon>
        <taxon>Kitasatosporales</taxon>
        <taxon>Streptomycetaceae</taxon>
        <taxon>Streptomyces</taxon>
    </lineage>
</organism>
<gene>
    <name evidence="4" type="ORF">SAMN05444716_105530</name>
</gene>
<evidence type="ECO:0000313" key="4">
    <source>
        <dbReference type="EMBL" id="SFT00154.1"/>
    </source>
</evidence>
<accession>A0A1I6UFJ4</accession>
<feature type="compositionally biased region" description="Gly residues" evidence="1">
    <location>
        <begin position="60"/>
        <end position="69"/>
    </location>
</feature>
<keyword evidence="2" id="KW-0732">Signal</keyword>
<dbReference type="SUPFAM" id="SSF55486">
    <property type="entry name" value="Metalloproteases ('zincins'), catalytic domain"/>
    <property type="match status" value="1"/>
</dbReference>
<evidence type="ECO:0000259" key="3">
    <source>
        <dbReference type="Pfam" id="PF11350"/>
    </source>
</evidence>
<evidence type="ECO:0000313" key="5">
    <source>
        <dbReference type="Proteomes" id="UP000198873"/>
    </source>
</evidence>
<protein>
    <recommendedName>
        <fullName evidence="3">DUF3152 domain-containing protein</fullName>
    </recommendedName>
</protein>
<dbReference type="Pfam" id="PF11350">
    <property type="entry name" value="DUF3152"/>
    <property type="match status" value="1"/>
</dbReference>